<gene>
    <name evidence="2" type="ORF">GBM96_07305</name>
</gene>
<keyword evidence="3" id="KW-1185">Reference proteome</keyword>
<accession>A0AAI9SCW5</accession>
<dbReference type="AlphaFoldDB" id="A0AAI9SCW5"/>
<evidence type="ECO:0000313" key="2">
    <source>
        <dbReference type="EMBL" id="KAB7650976.1"/>
    </source>
</evidence>
<evidence type="ECO:0000313" key="3">
    <source>
        <dbReference type="Proteomes" id="UP000469462"/>
    </source>
</evidence>
<dbReference type="InterPro" id="IPR010927">
    <property type="entry name" value="T4SS_TraH"/>
</dbReference>
<dbReference type="Pfam" id="PF06122">
    <property type="entry name" value="TraH"/>
    <property type="match status" value="1"/>
</dbReference>
<dbReference type="EMBL" id="WEHW01000024">
    <property type="protein sequence ID" value="KAB7650976.1"/>
    <property type="molecule type" value="Genomic_DNA"/>
</dbReference>
<dbReference type="Proteomes" id="UP000469462">
    <property type="component" value="Unassembled WGS sequence"/>
</dbReference>
<proteinExistence type="predicted"/>
<keyword evidence="1" id="KW-1133">Transmembrane helix</keyword>
<sequence length="514" mass="56094">MNARPRKTFLCFFPFFFFLKYPIQVMHFQYQTGKRFLPTLLSRSISIAVLLPIALLLHAPAAKAGFLEDFYNEAGSQTAMTPAGIYESQSLSLATGGSFVMKTPRKDFTPFTLDAPHLKAGCGGIDLFLGAFSVPSREEFVSFLRSIGTAMPGLAFQLALQGLSPDLNEQVTAFRDMIMELSGNFSDSCRAAEWIVNEGASAAGWLRTQQHLAQNNLRTTGAASDASDADRLTRTNGSKVLENVPERKDSSGAIVEASELNLTWALLRGGKLGEKLDQESLETMMTLLGTSLYVKTGSGENATIRTTDISGRDILWDLFGSIDRETLPNAKRLVCDESQKCLNPAESTASPVNLVREIHSAAEKYRKSLVSRNRAEVTEKELTLLANISSLPLLSLIEASASSRIPAAGASLLKLYSEAAAYEGLTTALRGLAEDVRRLVAGSSARSANTRMAEHAKKLESRLALILEELRGHEARLYEAMSRAQSYSAQAAHIERSVYGRSAIEAASRMPRRH</sequence>
<comment type="caution">
    <text evidence="2">The sequence shown here is derived from an EMBL/GenBank/DDBJ whole genome shotgun (WGS) entry which is preliminary data.</text>
</comment>
<reference evidence="2 3" key="1">
    <citation type="submission" date="2019-10" db="EMBL/GenBank/DDBJ databases">
        <title>Genome diversity of Sutterella seckii.</title>
        <authorList>
            <person name="Chaplin A.V."/>
            <person name="Sokolova S.R."/>
            <person name="Mosin K.A."/>
            <person name="Ivanova E.L."/>
            <person name="Kochetkova T.O."/>
            <person name="Goltsov A.Y."/>
            <person name="Trofimov D.Y."/>
            <person name="Efimov B.A."/>
        </authorList>
    </citation>
    <scope>NUCLEOTIDE SEQUENCE [LARGE SCALE GENOMIC DNA]</scope>
    <source>
        <strain evidence="2 3">ASD3426</strain>
    </source>
</reference>
<evidence type="ECO:0000256" key="1">
    <source>
        <dbReference type="SAM" id="Phobius"/>
    </source>
</evidence>
<keyword evidence="1" id="KW-0472">Membrane</keyword>
<feature type="transmembrane region" description="Helical" evidence="1">
    <location>
        <begin position="36"/>
        <end position="57"/>
    </location>
</feature>
<organism evidence="2 3">
    <name type="scientific">Sutterella seckii</name>
    <dbReference type="NCBI Taxonomy" id="1944635"/>
    <lineage>
        <taxon>Bacteria</taxon>
        <taxon>Pseudomonadati</taxon>
        <taxon>Pseudomonadota</taxon>
        <taxon>Betaproteobacteria</taxon>
        <taxon>Burkholderiales</taxon>
        <taxon>Sutterellaceae</taxon>
        <taxon>Sutterella</taxon>
    </lineage>
</organism>
<protein>
    <submittedName>
        <fullName evidence="2">Conjugal transfer protein TraH</fullName>
    </submittedName>
</protein>
<keyword evidence="1" id="KW-0812">Transmembrane</keyword>
<name>A0AAI9SCW5_9BURK</name>